<dbReference type="SMART" id="SM00028">
    <property type="entry name" value="TPR"/>
    <property type="match status" value="3"/>
</dbReference>
<comment type="similarity">
    <text evidence="2">Belongs to the peroxisomal targeting signal receptor family.</text>
</comment>
<evidence type="ECO:0000256" key="3">
    <source>
        <dbReference type="ARBA" id="ARBA00022490"/>
    </source>
</evidence>
<comment type="subcellular location">
    <subcellularLocation>
        <location evidence="1">Cytoplasm</location>
    </subcellularLocation>
</comment>
<dbReference type="Pfam" id="PF13432">
    <property type="entry name" value="TPR_16"/>
    <property type="match status" value="1"/>
</dbReference>
<organism evidence="7 8">
    <name type="scientific">Calocera cornea HHB12733</name>
    <dbReference type="NCBI Taxonomy" id="1353952"/>
    <lineage>
        <taxon>Eukaryota</taxon>
        <taxon>Fungi</taxon>
        <taxon>Dikarya</taxon>
        <taxon>Basidiomycota</taxon>
        <taxon>Agaricomycotina</taxon>
        <taxon>Dacrymycetes</taxon>
        <taxon>Dacrymycetales</taxon>
        <taxon>Dacrymycetaceae</taxon>
        <taxon>Calocera</taxon>
    </lineage>
</organism>
<dbReference type="GO" id="GO:0005829">
    <property type="term" value="C:cytosol"/>
    <property type="evidence" value="ECO:0007669"/>
    <property type="project" value="TreeGrafter"/>
</dbReference>
<evidence type="ECO:0000256" key="5">
    <source>
        <dbReference type="ARBA" id="ARBA00022803"/>
    </source>
</evidence>
<dbReference type="OrthoDB" id="10006023at2759"/>
<feature type="repeat" description="TPR" evidence="6">
    <location>
        <begin position="506"/>
        <end position="539"/>
    </location>
</feature>
<evidence type="ECO:0000256" key="6">
    <source>
        <dbReference type="PROSITE-ProRule" id="PRU00339"/>
    </source>
</evidence>
<evidence type="ECO:0000313" key="8">
    <source>
        <dbReference type="Proteomes" id="UP000076842"/>
    </source>
</evidence>
<dbReference type="GO" id="GO:0016560">
    <property type="term" value="P:protein import into peroxisome matrix, docking"/>
    <property type="evidence" value="ECO:0007669"/>
    <property type="project" value="TreeGrafter"/>
</dbReference>
<dbReference type="PROSITE" id="PS50005">
    <property type="entry name" value="TPR"/>
    <property type="match status" value="2"/>
</dbReference>
<keyword evidence="8" id="KW-1185">Reference proteome</keyword>
<dbReference type="STRING" id="1353952.A0A165F4A4"/>
<dbReference type="EMBL" id="KV423982">
    <property type="protein sequence ID" value="KZT56155.1"/>
    <property type="molecule type" value="Genomic_DNA"/>
</dbReference>
<protein>
    <submittedName>
        <fullName evidence="7">TPR-like protein</fullName>
    </submittedName>
</protein>
<dbReference type="InterPro" id="IPR011990">
    <property type="entry name" value="TPR-like_helical_dom_sf"/>
</dbReference>
<reference evidence="7 8" key="1">
    <citation type="journal article" date="2016" name="Mol. Biol. Evol.">
        <title>Comparative Genomics of Early-Diverging Mushroom-Forming Fungi Provides Insights into the Origins of Lignocellulose Decay Capabilities.</title>
        <authorList>
            <person name="Nagy L.G."/>
            <person name="Riley R."/>
            <person name="Tritt A."/>
            <person name="Adam C."/>
            <person name="Daum C."/>
            <person name="Floudas D."/>
            <person name="Sun H."/>
            <person name="Yadav J.S."/>
            <person name="Pangilinan J."/>
            <person name="Larsson K.H."/>
            <person name="Matsuura K."/>
            <person name="Barry K."/>
            <person name="Labutti K."/>
            <person name="Kuo R."/>
            <person name="Ohm R.A."/>
            <person name="Bhattacharya S.S."/>
            <person name="Shirouzu T."/>
            <person name="Yoshinaga Y."/>
            <person name="Martin F.M."/>
            <person name="Grigoriev I.V."/>
            <person name="Hibbett D.S."/>
        </authorList>
    </citation>
    <scope>NUCLEOTIDE SEQUENCE [LARGE SCALE GENOMIC DNA]</scope>
    <source>
        <strain evidence="7 8">HHB12733</strain>
    </source>
</reference>
<dbReference type="PROSITE" id="PS50293">
    <property type="entry name" value="TPR_REGION"/>
    <property type="match status" value="1"/>
</dbReference>
<dbReference type="GO" id="GO:0005052">
    <property type="term" value="F:peroxisome matrix targeting signal-1 binding"/>
    <property type="evidence" value="ECO:0007669"/>
    <property type="project" value="TreeGrafter"/>
</dbReference>
<keyword evidence="3" id="KW-0963">Cytoplasm</keyword>
<dbReference type="InterPro" id="IPR024111">
    <property type="entry name" value="PEX5/PEX5L"/>
</dbReference>
<evidence type="ECO:0000313" key="7">
    <source>
        <dbReference type="EMBL" id="KZT56155.1"/>
    </source>
</evidence>
<dbReference type="GO" id="GO:0005778">
    <property type="term" value="C:peroxisomal membrane"/>
    <property type="evidence" value="ECO:0007669"/>
    <property type="project" value="TreeGrafter"/>
</dbReference>
<feature type="repeat" description="TPR" evidence="6">
    <location>
        <begin position="472"/>
        <end position="505"/>
    </location>
</feature>
<dbReference type="AlphaFoldDB" id="A0A165F4A4"/>
<accession>A0A165F4A4</accession>
<evidence type="ECO:0000256" key="4">
    <source>
        <dbReference type="ARBA" id="ARBA00022737"/>
    </source>
</evidence>
<keyword evidence="5 6" id="KW-0802">TPR repeat</keyword>
<dbReference type="Gene3D" id="1.25.40.10">
    <property type="entry name" value="Tetratricopeptide repeat domain"/>
    <property type="match status" value="1"/>
</dbReference>
<keyword evidence="4" id="KW-0677">Repeat</keyword>
<dbReference type="Proteomes" id="UP000076842">
    <property type="component" value="Unassembled WGS sequence"/>
</dbReference>
<dbReference type="SUPFAM" id="SSF48452">
    <property type="entry name" value="TPR-like"/>
    <property type="match status" value="1"/>
</dbReference>
<evidence type="ECO:0000256" key="2">
    <source>
        <dbReference type="ARBA" id="ARBA00005348"/>
    </source>
</evidence>
<proteinExistence type="inferred from homology"/>
<dbReference type="PANTHER" id="PTHR10130:SF9">
    <property type="entry name" value="PEROXISOMAL TARGETING SIGNAL RECEPTOR"/>
    <property type="match status" value="1"/>
</dbReference>
<gene>
    <name evidence="7" type="ORF">CALCODRAFT_497723</name>
</gene>
<dbReference type="InterPro" id="IPR019734">
    <property type="entry name" value="TPR_rpt"/>
</dbReference>
<evidence type="ECO:0000256" key="1">
    <source>
        <dbReference type="ARBA" id="ARBA00004496"/>
    </source>
</evidence>
<name>A0A165F4A4_9BASI</name>
<dbReference type="PANTHER" id="PTHR10130">
    <property type="entry name" value="PEROXISOMAL TARGETING SIGNAL 1 RECEPTOR PEX5"/>
    <property type="match status" value="1"/>
</dbReference>
<sequence length="629" mass="69598">MSALLSNADCGPVNALSQLQKHNDVDRSIQLDRTSVPSTLVERFNHLPLTAPASASSSGQAHAARFFSNQLAEPRIQETRSLQGLAWAREFPRPSSSSSASHDYPVYAAMEAALLRAQDRSRPSPSSDIDFKQSAWAAEFQPLSAPYAPLSATVPTQARITEIPQSMWDQEFARIETQPPVFDAKGKGRASASMDAALEEAFARVTLQPEEEYGSQSIQRDFNAEFESVWTQIRHDAVKAHEEPDLASWEAEFSANRMEENDPEWDLSEMERRYQELTAAARDMDDAGPTTRYDENGLPDLGDYEFELENPYLSGHLRDTLTALLQESLASSDPSALTRSALIIEAMIQTDGLDNDHASQFQLWYTLGQVLVRDERDDKGIKALARAVEGSVGQPEGNSAILELAIAYVNQSYDMACFLTLSRFLRATHLSHANLLDPKSLQSQALWSVRDLVKDAFLSLAGEQHRNNTVDPEIQMGLGVLLYSEAEYDRAAECFQAALSINPENAVLWNRLGSCLSNGNRPEEAIGSYQRALEIWPNYTRAVVNIGVACLNMGAHKEAVEHFLSAIAMHDGSGSKAPSGAIPRGVKSNEDIWKTLRRTFLAMDRHDLAERALAPDRSAESFRGEGFDF</sequence>
<dbReference type="InParanoid" id="A0A165F4A4"/>